<accession>A0A417Y3L1</accession>
<keyword evidence="3" id="KW-1185">Reference proteome</keyword>
<dbReference type="EMBL" id="QXGH01000014">
    <property type="protein sequence ID" value="RHW27253.1"/>
    <property type="molecule type" value="Genomic_DNA"/>
</dbReference>
<evidence type="ECO:0000313" key="3">
    <source>
        <dbReference type="Proteomes" id="UP000283644"/>
    </source>
</evidence>
<dbReference type="Pfam" id="PF13540">
    <property type="entry name" value="RCC1_2"/>
    <property type="match status" value="1"/>
</dbReference>
<reference evidence="2 3" key="1">
    <citation type="submission" date="2018-09" db="EMBL/GenBank/DDBJ databases">
        <title>Genome sequencing of Nocardioides immobilis CCTCC AB 2017083 for comparison to Nocardioides silvaticus.</title>
        <authorList>
            <person name="Li C."/>
            <person name="Wang G."/>
        </authorList>
    </citation>
    <scope>NUCLEOTIDE SEQUENCE [LARGE SCALE GENOMIC DNA]</scope>
    <source>
        <strain evidence="2 3">CCTCC AB 2017083</strain>
    </source>
</reference>
<evidence type="ECO:0000313" key="2">
    <source>
        <dbReference type="EMBL" id="RHW27253.1"/>
    </source>
</evidence>
<organism evidence="2 3">
    <name type="scientific">Nocardioides immobilis</name>
    <dbReference type="NCBI Taxonomy" id="2049295"/>
    <lineage>
        <taxon>Bacteria</taxon>
        <taxon>Bacillati</taxon>
        <taxon>Actinomycetota</taxon>
        <taxon>Actinomycetes</taxon>
        <taxon>Propionibacteriales</taxon>
        <taxon>Nocardioidaceae</taxon>
        <taxon>Nocardioides</taxon>
    </lineage>
</organism>
<comment type="caution">
    <text evidence="2">The sequence shown here is derived from an EMBL/GenBank/DDBJ whole genome shotgun (WGS) entry which is preliminary data.</text>
</comment>
<dbReference type="AlphaFoldDB" id="A0A417Y3L1"/>
<evidence type="ECO:0000256" key="1">
    <source>
        <dbReference type="SAM" id="MobiDB-lite"/>
    </source>
</evidence>
<dbReference type="SUPFAM" id="SSF50985">
    <property type="entry name" value="RCC1/BLIP-II"/>
    <property type="match status" value="1"/>
</dbReference>
<dbReference type="OrthoDB" id="9758365at2"/>
<dbReference type="Proteomes" id="UP000283644">
    <property type="component" value="Unassembled WGS sequence"/>
</dbReference>
<proteinExistence type="predicted"/>
<sequence length="96" mass="10280">MIQRGCHHDRSPGPCVHRQPWPERPARSRTRRRQPSAQATWATADANQTYATASAEAVTGAIAAGANHTCGVRATGVLACWGRNHAGQTVVPHDFG</sequence>
<feature type="region of interest" description="Disordered" evidence="1">
    <location>
        <begin position="1"/>
        <end position="41"/>
    </location>
</feature>
<dbReference type="Gene3D" id="2.130.10.30">
    <property type="entry name" value="Regulator of chromosome condensation 1/beta-lactamase-inhibitor protein II"/>
    <property type="match status" value="1"/>
</dbReference>
<dbReference type="InterPro" id="IPR009091">
    <property type="entry name" value="RCC1/BLIP-II"/>
</dbReference>
<gene>
    <name evidence="2" type="ORF">D0Z08_11035</name>
</gene>
<feature type="compositionally biased region" description="Basic and acidic residues" evidence="1">
    <location>
        <begin position="1"/>
        <end position="11"/>
    </location>
</feature>
<protein>
    <submittedName>
        <fullName evidence="2">Uncharacterized protein</fullName>
    </submittedName>
</protein>
<name>A0A417Y3L1_9ACTN</name>